<dbReference type="GO" id="GO:0070403">
    <property type="term" value="F:NAD+ binding"/>
    <property type="evidence" value="ECO:0007669"/>
    <property type="project" value="InterPro"/>
</dbReference>
<keyword evidence="4" id="KW-0456">Lyase</keyword>
<evidence type="ECO:0000313" key="8">
    <source>
        <dbReference type="EMBL" id="MDC2237248.1"/>
    </source>
</evidence>
<evidence type="ECO:0000313" key="12">
    <source>
        <dbReference type="Proteomes" id="UP000440614"/>
    </source>
</evidence>
<reference evidence="9 10" key="1">
    <citation type="submission" date="2018-08" db="EMBL/GenBank/DDBJ databases">
        <title>A genome reference for cultivated species of the human gut microbiota.</title>
        <authorList>
            <person name="Zou Y."/>
            <person name="Xue W."/>
            <person name="Luo G."/>
        </authorList>
    </citation>
    <scope>NUCLEOTIDE SEQUENCE [LARGE SCALE GENOMIC DNA]</scope>
    <source>
        <strain evidence="9 10">AM30-26</strain>
    </source>
</reference>
<keyword evidence="2" id="KW-0210">Decarboxylase</keyword>
<accession>A0A1H5TLK7</accession>
<dbReference type="EMBL" id="JAQNVG010000027">
    <property type="protein sequence ID" value="MDC2237248.1"/>
    <property type="molecule type" value="Genomic_DNA"/>
</dbReference>
<evidence type="ECO:0000313" key="6">
    <source>
        <dbReference type="EMBL" id="KAB4313995.1"/>
    </source>
</evidence>
<name>C6IJ30_BACT4</name>
<dbReference type="RefSeq" id="WP_008765263.1">
    <property type="nucleotide sequence ID" value="NZ_BAABXH010000001.1"/>
</dbReference>
<dbReference type="EMBL" id="WCSY01000007">
    <property type="protein sequence ID" value="KAB4313995.1"/>
    <property type="molecule type" value="Genomic_DNA"/>
</dbReference>
<evidence type="ECO:0000259" key="5">
    <source>
        <dbReference type="Pfam" id="PF01370"/>
    </source>
</evidence>
<keyword evidence="3" id="KW-0520">NAD</keyword>
<dbReference type="Pfam" id="PF01370">
    <property type="entry name" value="Epimerase"/>
    <property type="match status" value="1"/>
</dbReference>
<evidence type="ECO:0000313" key="10">
    <source>
        <dbReference type="Proteomes" id="UP000284785"/>
    </source>
</evidence>
<sequence length="344" mass="38888">MMTYYDDIRKVQDLHLPWEILTDINILIVGASGLIGRALVDTLMQLPDKTFHLYAGVRDLVYAQSCFMRYKDDESFTLIQCDVTALIPFDIDFHYIIHAASYAGPAAFHNDPVGVMKANILGVDNLFSYGEQHNLRRLLYVSSGEVYGEGNGIPFREEDSGSLDWASLRACYPAAKRTAETLCIAYAAQFQIETVIARPCHIYGPFYTSKDDRAYAQFIRNVLAGENIILRSSGLQQRSWCYVVDCVFALLYVLLKGKTKNAYNIADVRSNVSIREFAEMIALKSEREVIFDLPDNTGKNKPIISQAIFNTEKINKIGWFPQWKLEEGVSHTLNTLISVDGTYI</sequence>
<dbReference type="OMA" id="HFAIGNF"/>
<dbReference type="Gene3D" id="3.40.50.720">
    <property type="entry name" value="NAD(P)-binding Rossmann-like Domain"/>
    <property type="match status" value="1"/>
</dbReference>
<dbReference type="GO" id="GO:0042732">
    <property type="term" value="P:D-xylose metabolic process"/>
    <property type="evidence" value="ECO:0007669"/>
    <property type="project" value="InterPro"/>
</dbReference>
<dbReference type="Proteomes" id="UP001217776">
    <property type="component" value="Unassembled WGS sequence"/>
</dbReference>
<dbReference type="HOGENOM" id="CLU_007383_4_0_10"/>
<dbReference type="GO" id="GO:0005737">
    <property type="term" value="C:cytoplasm"/>
    <property type="evidence" value="ECO:0007669"/>
    <property type="project" value="TreeGrafter"/>
</dbReference>
<dbReference type="Proteomes" id="UP000436858">
    <property type="component" value="Unassembled WGS sequence"/>
</dbReference>
<evidence type="ECO:0000256" key="4">
    <source>
        <dbReference type="ARBA" id="ARBA00023239"/>
    </source>
</evidence>
<evidence type="ECO:0000256" key="2">
    <source>
        <dbReference type="ARBA" id="ARBA00022793"/>
    </source>
</evidence>
<dbReference type="Proteomes" id="UP000284785">
    <property type="component" value="Unassembled WGS sequence"/>
</dbReference>
<dbReference type="EMBL" id="WCRY01000010">
    <property type="protein sequence ID" value="KAB4482103.1"/>
    <property type="molecule type" value="Genomic_DNA"/>
</dbReference>
<evidence type="ECO:0000313" key="7">
    <source>
        <dbReference type="EMBL" id="KAB4482103.1"/>
    </source>
</evidence>
<accession>C6IJ30</accession>
<dbReference type="DNASU" id="1074891"/>
<dbReference type="InterPro" id="IPR036291">
    <property type="entry name" value="NAD(P)-bd_dom_sf"/>
</dbReference>
<dbReference type="InterPro" id="IPR001509">
    <property type="entry name" value="Epimerase_deHydtase"/>
</dbReference>
<dbReference type="AlphaFoldDB" id="C6IJ30"/>
<dbReference type="PANTHER" id="PTHR43078:SF7">
    <property type="entry name" value="UDP-GLUCURONATE DECARBOXYLASE"/>
    <property type="match status" value="1"/>
</dbReference>
<feature type="domain" description="NAD-dependent epimerase/dehydratase" evidence="5">
    <location>
        <begin position="26"/>
        <end position="266"/>
    </location>
</feature>
<dbReference type="EMBL" id="QSJP01000009">
    <property type="protein sequence ID" value="RHD88150.1"/>
    <property type="molecule type" value="Genomic_DNA"/>
</dbReference>
<gene>
    <name evidence="9" type="ORF">DW780_12045</name>
    <name evidence="7" type="ORF">GAN91_11505</name>
    <name evidence="6" type="ORF">GAO51_08505</name>
    <name evidence="8" type="ORF">PO127_16015</name>
</gene>
<proteinExistence type="predicted"/>
<evidence type="ECO:0000256" key="1">
    <source>
        <dbReference type="ARBA" id="ARBA00001911"/>
    </source>
</evidence>
<organism evidence="6 12">
    <name type="scientific">Bacteroides thetaiotaomicron</name>
    <dbReference type="NCBI Taxonomy" id="818"/>
    <lineage>
        <taxon>Bacteria</taxon>
        <taxon>Pseudomonadati</taxon>
        <taxon>Bacteroidota</taxon>
        <taxon>Bacteroidia</taxon>
        <taxon>Bacteroidales</taxon>
        <taxon>Bacteroidaceae</taxon>
        <taxon>Bacteroides</taxon>
    </lineage>
</organism>
<dbReference type="GO" id="GO:0048040">
    <property type="term" value="F:UDP-glucuronate decarboxylase activity"/>
    <property type="evidence" value="ECO:0007669"/>
    <property type="project" value="TreeGrafter"/>
</dbReference>
<dbReference type="GeneID" id="60924062"/>
<evidence type="ECO:0000313" key="9">
    <source>
        <dbReference type="EMBL" id="RHD88150.1"/>
    </source>
</evidence>
<comment type="cofactor">
    <cofactor evidence="1">
        <name>NAD(+)</name>
        <dbReference type="ChEBI" id="CHEBI:57540"/>
    </cofactor>
</comment>
<dbReference type="Proteomes" id="UP000440614">
    <property type="component" value="Unassembled WGS sequence"/>
</dbReference>
<reference evidence="8" key="3">
    <citation type="submission" date="2022-10" db="EMBL/GenBank/DDBJ databases">
        <title>Human gut microbiome strain richness.</title>
        <authorList>
            <person name="Chen-Liaw A."/>
        </authorList>
    </citation>
    <scope>NUCLEOTIDE SEQUENCE</scope>
    <source>
        <strain evidence="8">1001283st1_A3_1001283B150304_161114</strain>
    </source>
</reference>
<evidence type="ECO:0000313" key="11">
    <source>
        <dbReference type="Proteomes" id="UP000436858"/>
    </source>
</evidence>
<reference evidence="11 12" key="2">
    <citation type="journal article" date="2019" name="Nat. Med.">
        <title>A library of human gut bacterial isolates paired with longitudinal multiomics data enables mechanistic microbiome research.</title>
        <authorList>
            <person name="Poyet M."/>
            <person name="Groussin M."/>
            <person name="Gibbons S.M."/>
            <person name="Avila-Pacheco J."/>
            <person name="Jiang X."/>
            <person name="Kearney S.M."/>
            <person name="Perrotta A.R."/>
            <person name="Berdy B."/>
            <person name="Zhao S."/>
            <person name="Lieberman T.D."/>
            <person name="Swanson P.K."/>
            <person name="Smith M."/>
            <person name="Roesemann S."/>
            <person name="Alexander J.E."/>
            <person name="Rich S.A."/>
            <person name="Livny J."/>
            <person name="Vlamakis H."/>
            <person name="Clish C."/>
            <person name="Bullock K."/>
            <person name="Deik A."/>
            <person name="Scott J."/>
            <person name="Pierce K.A."/>
            <person name="Xavier R.J."/>
            <person name="Alm E.J."/>
        </authorList>
    </citation>
    <scope>NUCLEOTIDE SEQUENCE [LARGE SCALE GENOMIC DNA]</scope>
    <source>
        <strain evidence="7 11">BIOML-A162</strain>
        <strain evidence="6 12">BIOML-A188</strain>
    </source>
</reference>
<dbReference type="PANTHER" id="PTHR43078">
    <property type="entry name" value="UDP-GLUCURONIC ACID DECARBOXYLASE-RELATED"/>
    <property type="match status" value="1"/>
</dbReference>
<dbReference type="SUPFAM" id="SSF51735">
    <property type="entry name" value="NAD(P)-binding Rossmann-fold domains"/>
    <property type="match status" value="1"/>
</dbReference>
<comment type="caution">
    <text evidence="6">The sequence shown here is derived from an EMBL/GenBank/DDBJ whole genome shotgun (WGS) entry which is preliminary data.</text>
</comment>
<protein>
    <submittedName>
        <fullName evidence="6">NAD-dependent epimerase/dehydratase family protein</fullName>
    </submittedName>
    <submittedName>
        <fullName evidence="9">SDR family oxidoreductase</fullName>
    </submittedName>
</protein>
<evidence type="ECO:0000256" key="3">
    <source>
        <dbReference type="ARBA" id="ARBA00023027"/>
    </source>
</evidence>
<dbReference type="InterPro" id="IPR044516">
    <property type="entry name" value="UXS-like"/>
</dbReference>